<evidence type="ECO:0000313" key="1">
    <source>
        <dbReference type="EMBL" id="KAH7977561.1"/>
    </source>
</evidence>
<dbReference type="Proteomes" id="UP000821865">
    <property type="component" value="Chromosome 1"/>
</dbReference>
<name>A0ACB8DTE3_DERSI</name>
<reference evidence="1" key="1">
    <citation type="submission" date="2020-05" db="EMBL/GenBank/DDBJ databases">
        <title>Large-scale comparative analyses of tick genomes elucidate their genetic diversity and vector capacities.</title>
        <authorList>
            <person name="Jia N."/>
            <person name="Wang J."/>
            <person name="Shi W."/>
            <person name="Du L."/>
            <person name="Sun Y."/>
            <person name="Zhan W."/>
            <person name="Jiang J."/>
            <person name="Wang Q."/>
            <person name="Zhang B."/>
            <person name="Ji P."/>
            <person name="Sakyi L.B."/>
            <person name="Cui X."/>
            <person name="Yuan T."/>
            <person name="Jiang B."/>
            <person name="Yang W."/>
            <person name="Lam T.T.-Y."/>
            <person name="Chang Q."/>
            <person name="Ding S."/>
            <person name="Wang X."/>
            <person name="Zhu J."/>
            <person name="Ruan X."/>
            <person name="Zhao L."/>
            <person name="Wei J."/>
            <person name="Que T."/>
            <person name="Du C."/>
            <person name="Cheng J."/>
            <person name="Dai P."/>
            <person name="Han X."/>
            <person name="Huang E."/>
            <person name="Gao Y."/>
            <person name="Liu J."/>
            <person name="Shao H."/>
            <person name="Ye R."/>
            <person name="Li L."/>
            <person name="Wei W."/>
            <person name="Wang X."/>
            <person name="Wang C."/>
            <person name="Yang T."/>
            <person name="Huo Q."/>
            <person name="Li W."/>
            <person name="Guo W."/>
            <person name="Chen H."/>
            <person name="Zhou L."/>
            <person name="Ni X."/>
            <person name="Tian J."/>
            <person name="Zhou Y."/>
            <person name="Sheng Y."/>
            <person name="Liu T."/>
            <person name="Pan Y."/>
            <person name="Xia L."/>
            <person name="Li J."/>
            <person name="Zhao F."/>
            <person name="Cao W."/>
        </authorList>
    </citation>
    <scope>NUCLEOTIDE SEQUENCE</scope>
    <source>
        <strain evidence="1">Dsil-2018</strain>
    </source>
</reference>
<evidence type="ECO:0000313" key="2">
    <source>
        <dbReference type="Proteomes" id="UP000821865"/>
    </source>
</evidence>
<protein>
    <submittedName>
        <fullName evidence="1">Uncharacterized protein</fullName>
    </submittedName>
</protein>
<sequence>MPCRDYQPTRQFCPVCRTTGHRPDVRPNPTVRACNTCNHPNPEAGHTCVPKGALWCGGAHFTAAKDCNNKLKRIPPRGKPASTIASKTRQPRPRWLSSEREDYDSDYSERRSRSTPK</sequence>
<dbReference type="EMBL" id="CM023470">
    <property type="protein sequence ID" value="KAH7977561.1"/>
    <property type="molecule type" value="Genomic_DNA"/>
</dbReference>
<organism evidence="1 2">
    <name type="scientific">Dermacentor silvarum</name>
    <name type="common">Tick</name>
    <dbReference type="NCBI Taxonomy" id="543639"/>
    <lineage>
        <taxon>Eukaryota</taxon>
        <taxon>Metazoa</taxon>
        <taxon>Ecdysozoa</taxon>
        <taxon>Arthropoda</taxon>
        <taxon>Chelicerata</taxon>
        <taxon>Arachnida</taxon>
        <taxon>Acari</taxon>
        <taxon>Parasitiformes</taxon>
        <taxon>Ixodida</taxon>
        <taxon>Ixodoidea</taxon>
        <taxon>Ixodidae</taxon>
        <taxon>Rhipicephalinae</taxon>
        <taxon>Dermacentor</taxon>
    </lineage>
</organism>
<gene>
    <name evidence="1" type="ORF">HPB49_002416</name>
</gene>
<proteinExistence type="predicted"/>
<accession>A0ACB8DTE3</accession>
<keyword evidence="2" id="KW-1185">Reference proteome</keyword>
<comment type="caution">
    <text evidence="1">The sequence shown here is derived from an EMBL/GenBank/DDBJ whole genome shotgun (WGS) entry which is preliminary data.</text>
</comment>